<protein>
    <recommendedName>
        <fullName evidence="2">Reverse transcriptase domain-containing protein</fullName>
    </recommendedName>
</protein>
<sequence length="665" mass="76419">MKHGFQARRSTVTNLLSVTHFLQVNLDARKQIDVIYMDFSKAFDRVDHKLLLTKLDSFGFSDNLIQLIASYLSDRALFVQYRGFSSGLFQQLSGVPQGSVLGPLFFVIFSNDMTDLLDVPFQLYADDLKIYNVIETDEDCLKLQRNIDLIQNWARTNNLLLNINKCNVVSYSRRDTIIRFNYSIENSALQRVNEFKDLGVVFDSKLTFRSHVEYVLSKAYKSLGFVIRNGKLFDNPQTLLCLYKTYCRKREEAAIISLPQSRNPRLDISQNKFPKGQSKSSGETSNLLIVDLPSFFSSTGGKSVPHRSYRRILEASNSQRSAQAHPPPPKATLTGVPESSFRQRPPPQQLRYSCLFAQQSYVDSRTAVENVWELSSTETSLRKPATGSPYMTALEMTKRVEKLTHYLSHAWNLINSYYLKKSEREELFFKKIDHINVQIADISHRLIGMEHGFISIQTMLKHFSRGTLLQENLNTLNLYQIYIDKFYKKMEKYVMDFQDHKRTLVEFANKTLYLGVNSVPHLMLATRNLATAPDFLKLLFKRFAPGNKEFFCKEHQSSQQALDNFLTAIILTNTKGYVLVQVAYMVKTLYSEENFKKDAEEATKMFERDINDVIVATKKYMVKASTEMWRCDPDHHVRDTTNKCAPLVGGTSVHCVTSQAVLVDL</sequence>
<dbReference type="InterPro" id="IPR043502">
    <property type="entry name" value="DNA/RNA_pol_sf"/>
</dbReference>
<dbReference type="EMBL" id="JABDTM020020456">
    <property type="protein sequence ID" value="KAH0817019.1"/>
    <property type="molecule type" value="Genomic_DNA"/>
</dbReference>
<dbReference type="GO" id="GO:0071897">
    <property type="term" value="P:DNA biosynthetic process"/>
    <property type="evidence" value="ECO:0007669"/>
    <property type="project" value="UniProtKB-ARBA"/>
</dbReference>
<dbReference type="PANTHER" id="PTHR33332">
    <property type="entry name" value="REVERSE TRANSCRIPTASE DOMAIN-CONTAINING PROTEIN"/>
    <property type="match status" value="1"/>
</dbReference>
<evidence type="ECO:0000259" key="2">
    <source>
        <dbReference type="PROSITE" id="PS50878"/>
    </source>
</evidence>
<dbReference type="InterPro" id="IPR032062">
    <property type="entry name" value="DUF4803"/>
</dbReference>
<gene>
    <name evidence="3" type="ORF">GEV33_005772</name>
</gene>
<dbReference type="Pfam" id="PF00078">
    <property type="entry name" value="RVT_1"/>
    <property type="match status" value="1"/>
</dbReference>
<dbReference type="CDD" id="cd01650">
    <property type="entry name" value="RT_nLTR_like"/>
    <property type="match status" value="1"/>
</dbReference>
<reference evidence="3" key="2">
    <citation type="submission" date="2021-08" db="EMBL/GenBank/DDBJ databases">
        <authorList>
            <person name="Eriksson T."/>
        </authorList>
    </citation>
    <scope>NUCLEOTIDE SEQUENCE</scope>
    <source>
        <strain evidence="3">Stoneville</strain>
        <tissue evidence="3">Whole head</tissue>
    </source>
</reference>
<dbReference type="SUPFAM" id="SSF56672">
    <property type="entry name" value="DNA/RNA polymerases"/>
    <property type="match status" value="1"/>
</dbReference>
<feature type="domain" description="Reverse transcriptase" evidence="2">
    <location>
        <begin position="1"/>
        <end position="184"/>
    </location>
</feature>
<evidence type="ECO:0000256" key="1">
    <source>
        <dbReference type="SAM" id="MobiDB-lite"/>
    </source>
</evidence>
<comment type="caution">
    <text evidence="3">The sequence shown here is derived from an EMBL/GenBank/DDBJ whole genome shotgun (WGS) entry which is preliminary data.</text>
</comment>
<reference evidence="3" key="1">
    <citation type="journal article" date="2020" name="J Insects Food Feed">
        <title>The yellow mealworm (Tenebrio molitor) genome: a resource for the emerging insects as food and feed industry.</title>
        <authorList>
            <person name="Eriksson T."/>
            <person name="Andere A."/>
            <person name="Kelstrup H."/>
            <person name="Emery V."/>
            <person name="Picard C."/>
        </authorList>
    </citation>
    <scope>NUCLEOTIDE SEQUENCE</scope>
    <source>
        <strain evidence="3">Stoneville</strain>
        <tissue evidence="3">Whole head</tissue>
    </source>
</reference>
<accession>A0A8J6HLT2</accession>
<evidence type="ECO:0000313" key="4">
    <source>
        <dbReference type="Proteomes" id="UP000719412"/>
    </source>
</evidence>
<name>A0A8J6HLT2_TENMO</name>
<keyword evidence="4" id="KW-1185">Reference proteome</keyword>
<dbReference type="Pfam" id="PF16061">
    <property type="entry name" value="DUF4803"/>
    <property type="match status" value="1"/>
</dbReference>
<dbReference type="Proteomes" id="UP000719412">
    <property type="component" value="Unassembled WGS sequence"/>
</dbReference>
<proteinExistence type="predicted"/>
<dbReference type="PROSITE" id="PS50878">
    <property type="entry name" value="RT_POL"/>
    <property type="match status" value="1"/>
</dbReference>
<feature type="region of interest" description="Disordered" evidence="1">
    <location>
        <begin position="316"/>
        <end position="346"/>
    </location>
</feature>
<organism evidence="3 4">
    <name type="scientific">Tenebrio molitor</name>
    <name type="common">Yellow mealworm beetle</name>
    <dbReference type="NCBI Taxonomy" id="7067"/>
    <lineage>
        <taxon>Eukaryota</taxon>
        <taxon>Metazoa</taxon>
        <taxon>Ecdysozoa</taxon>
        <taxon>Arthropoda</taxon>
        <taxon>Hexapoda</taxon>
        <taxon>Insecta</taxon>
        <taxon>Pterygota</taxon>
        <taxon>Neoptera</taxon>
        <taxon>Endopterygota</taxon>
        <taxon>Coleoptera</taxon>
        <taxon>Polyphaga</taxon>
        <taxon>Cucujiformia</taxon>
        <taxon>Tenebrionidae</taxon>
        <taxon>Tenebrio</taxon>
    </lineage>
</organism>
<dbReference type="InterPro" id="IPR000477">
    <property type="entry name" value="RT_dom"/>
</dbReference>
<evidence type="ECO:0000313" key="3">
    <source>
        <dbReference type="EMBL" id="KAH0817019.1"/>
    </source>
</evidence>
<dbReference type="AlphaFoldDB" id="A0A8J6HLT2"/>